<dbReference type="InterPro" id="IPR041519">
    <property type="entry name" value="HEPN_RiboL-PSP"/>
</dbReference>
<name>A0A559IYG6_9BACL</name>
<keyword evidence="3" id="KW-1185">Reference proteome</keyword>
<evidence type="ECO:0000313" key="3">
    <source>
        <dbReference type="Proteomes" id="UP000318102"/>
    </source>
</evidence>
<dbReference type="EMBL" id="VNJK01000001">
    <property type="protein sequence ID" value="TVX92627.1"/>
    <property type="molecule type" value="Genomic_DNA"/>
</dbReference>
<accession>A0A559IYG6</accession>
<proteinExistence type="predicted"/>
<reference evidence="2 3" key="1">
    <citation type="submission" date="2019-07" db="EMBL/GenBank/DDBJ databases">
        <authorList>
            <person name="Kim J."/>
        </authorList>
    </citation>
    <scope>NUCLEOTIDE SEQUENCE [LARGE SCALE GENOMIC DNA]</scope>
    <source>
        <strain evidence="2 3">N4</strain>
    </source>
</reference>
<organism evidence="2 3">
    <name type="scientific">Paenibacillus agilis</name>
    <dbReference type="NCBI Taxonomy" id="3020863"/>
    <lineage>
        <taxon>Bacteria</taxon>
        <taxon>Bacillati</taxon>
        <taxon>Bacillota</taxon>
        <taxon>Bacilli</taxon>
        <taxon>Bacillales</taxon>
        <taxon>Paenibacillaceae</taxon>
        <taxon>Paenibacillus</taxon>
    </lineage>
</organism>
<evidence type="ECO:0000313" key="2">
    <source>
        <dbReference type="EMBL" id="TVX92627.1"/>
    </source>
</evidence>
<feature type="domain" description="RiboL-PSP-HEPN" evidence="1">
    <location>
        <begin position="28"/>
        <end position="201"/>
    </location>
</feature>
<dbReference type="RefSeq" id="WP_144988269.1">
    <property type="nucleotide sequence ID" value="NZ_VNJK01000001.1"/>
</dbReference>
<dbReference type="AlphaFoldDB" id="A0A559IYG6"/>
<dbReference type="OrthoDB" id="6990533at2"/>
<protein>
    <recommendedName>
        <fullName evidence="1">RiboL-PSP-HEPN domain-containing protein</fullName>
    </recommendedName>
</protein>
<sequence>MPSYSYRDYRRRTIDVQRLSQDYKTLLAVFNTKGRKALDHLTRSGVILLAGAWETYIEDIILEISIHFATLNKIEDLPREVKKTISQYVKNHKNDEKVLQLADGGWKTLYLDEIVSQGIEGFNTPKTHNIKELSKKFIGCENILGCLTQDDMDFINEFVKYRGHIAHNVRMRGERYLTVEKLDDYIDYFQEIVNTIDNHLLEYLRPYKNSRPWNRVSQ</sequence>
<dbReference type="Pfam" id="PF18735">
    <property type="entry name" value="HEPN_RiboL-PSP"/>
    <property type="match status" value="1"/>
</dbReference>
<comment type="caution">
    <text evidence="2">The sequence shown here is derived from an EMBL/GenBank/DDBJ whole genome shotgun (WGS) entry which is preliminary data.</text>
</comment>
<evidence type="ECO:0000259" key="1">
    <source>
        <dbReference type="Pfam" id="PF18735"/>
    </source>
</evidence>
<dbReference type="Proteomes" id="UP000318102">
    <property type="component" value="Unassembled WGS sequence"/>
</dbReference>
<gene>
    <name evidence="2" type="ORF">FPZ44_05940</name>
</gene>